<evidence type="ECO:0000313" key="2">
    <source>
        <dbReference type="EMBL" id="QJH96394.1"/>
    </source>
</evidence>
<protein>
    <submittedName>
        <fullName evidence="2">Putative glycosyltransferase</fullName>
    </submittedName>
</protein>
<dbReference type="InterPro" id="IPR029044">
    <property type="entry name" value="Nucleotide-diphossugar_trans"/>
</dbReference>
<dbReference type="PANTHER" id="PTHR22916:SF3">
    <property type="entry name" value="UDP-GLCNAC:BETAGAL BETA-1,3-N-ACETYLGLUCOSAMINYLTRANSFERASE-LIKE PROTEIN 1"/>
    <property type="match status" value="1"/>
</dbReference>
<dbReference type="InterPro" id="IPR001173">
    <property type="entry name" value="Glyco_trans_2-like"/>
</dbReference>
<name>A0A6M3XEV4_9ZZZZ</name>
<gene>
    <name evidence="2" type="ORF">TM448B00717_0017</name>
</gene>
<dbReference type="SUPFAM" id="SSF53448">
    <property type="entry name" value="Nucleotide-diphospho-sugar transferases"/>
    <property type="match status" value="1"/>
</dbReference>
<organism evidence="2">
    <name type="scientific">viral metagenome</name>
    <dbReference type="NCBI Taxonomy" id="1070528"/>
    <lineage>
        <taxon>unclassified sequences</taxon>
        <taxon>metagenomes</taxon>
        <taxon>organismal metagenomes</taxon>
    </lineage>
</organism>
<accession>A0A6M3XEV4</accession>
<sequence>MNNQKLPLVSVLIPSYNHEKFVEEAIMSVLHQTYSNIQLIVIDDGSTDNSPFIIERLQEEYDFEYYRQKNHGLIYTLNKLGSLAKGDYISLFSSDDVYSLDKIKTLVDFLELNNQFAMVYSKIVTINSESDIVDSIEERYKQGNIFYNLLCGDFFINSITTLIKRDVYFKFDRDDSYIDDFQYWLKLSKNEKIGFIDKVTAYYRKHNNHLSSNLIKMQSAEREIIEKYSEEPGYKYALNEWHIRWMSSLACENRLLAVKTYLPKLISLRNIINIRFYKALARVIIGRRKG</sequence>
<dbReference type="PANTHER" id="PTHR22916">
    <property type="entry name" value="GLYCOSYLTRANSFERASE"/>
    <property type="match status" value="1"/>
</dbReference>
<keyword evidence="2" id="KW-0808">Transferase</keyword>
<proteinExistence type="predicted"/>
<dbReference type="Pfam" id="PF00535">
    <property type="entry name" value="Glycos_transf_2"/>
    <property type="match status" value="1"/>
</dbReference>
<dbReference type="Gene3D" id="3.90.550.10">
    <property type="entry name" value="Spore Coat Polysaccharide Biosynthesis Protein SpsA, Chain A"/>
    <property type="match status" value="1"/>
</dbReference>
<reference evidence="2" key="1">
    <citation type="submission" date="2020-03" db="EMBL/GenBank/DDBJ databases">
        <title>The deep terrestrial virosphere.</title>
        <authorList>
            <person name="Holmfeldt K."/>
            <person name="Nilsson E."/>
            <person name="Simone D."/>
            <person name="Lopez-Fernandez M."/>
            <person name="Wu X."/>
            <person name="de Brujin I."/>
            <person name="Lundin D."/>
            <person name="Andersson A."/>
            <person name="Bertilsson S."/>
            <person name="Dopson M."/>
        </authorList>
    </citation>
    <scope>NUCLEOTIDE SEQUENCE</scope>
    <source>
        <strain evidence="2">TM448B00717</strain>
    </source>
</reference>
<evidence type="ECO:0000259" key="1">
    <source>
        <dbReference type="Pfam" id="PF00535"/>
    </source>
</evidence>
<feature type="domain" description="Glycosyltransferase 2-like" evidence="1">
    <location>
        <begin position="10"/>
        <end position="154"/>
    </location>
</feature>
<dbReference type="EMBL" id="MT144649">
    <property type="protein sequence ID" value="QJH96394.1"/>
    <property type="molecule type" value="Genomic_DNA"/>
</dbReference>
<dbReference type="GO" id="GO:0016758">
    <property type="term" value="F:hexosyltransferase activity"/>
    <property type="evidence" value="ECO:0007669"/>
    <property type="project" value="UniProtKB-ARBA"/>
</dbReference>
<dbReference type="AlphaFoldDB" id="A0A6M3XEV4"/>